<name>A0ABU4VPJ8_9ACTN</name>
<keyword evidence="8" id="KW-1185">Reference proteome</keyword>
<comment type="subcellular location">
    <subcellularLocation>
        <location evidence="1">Cell membrane</location>
        <topology evidence="1">Multi-pass membrane protein</topology>
    </subcellularLocation>
</comment>
<feature type="transmembrane region" description="Helical" evidence="6">
    <location>
        <begin position="39"/>
        <end position="59"/>
    </location>
</feature>
<comment type="caution">
    <text evidence="7">The sequence shown here is derived from an EMBL/GenBank/DDBJ whole genome shotgun (WGS) entry which is preliminary data.</text>
</comment>
<evidence type="ECO:0000256" key="6">
    <source>
        <dbReference type="SAM" id="Phobius"/>
    </source>
</evidence>
<feature type="transmembrane region" description="Helical" evidence="6">
    <location>
        <begin position="71"/>
        <end position="90"/>
    </location>
</feature>
<dbReference type="Pfam" id="PF03626">
    <property type="entry name" value="COX4_pro"/>
    <property type="match status" value="1"/>
</dbReference>
<dbReference type="InterPro" id="IPR005171">
    <property type="entry name" value="Cyt_c_oxidase_su4_prok"/>
</dbReference>
<dbReference type="EMBL" id="JAXAVX010000009">
    <property type="protein sequence ID" value="MDX8152974.1"/>
    <property type="molecule type" value="Genomic_DNA"/>
</dbReference>
<keyword evidence="4 6" id="KW-1133">Transmembrane helix</keyword>
<evidence type="ECO:0000256" key="4">
    <source>
        <dbReference type="ARBA" id="ARBA00022989"/>
    </source>
</evidence>
<protein>
    <submittedName>
        <fullName evidence="7">Cytochrome C oxidase subunit IV family protein</fullName>
    </submittedName>
</protein>
<organism evidence="7 8">
    <name type="scientific">Patulibacter brassicae</name>
    <dbReference type="NCBI Taxonomy" id="1705717"/>
    <lineage>
        <taxon>Bacteria</taxon>
        <taxon>Bacillati</taxon>
        <taxon>Actinomycetota</taxon>
        <taxon>Thermoleophilia</taxon>
        <taxon>Solirubrobacterales</taxon>
        <taxon>Patulibacteraceae</taxon>
        <taxon>Patulibacter</taxon>
    </lineage>
</organism>
<dbReference type="RefSeq" id="WP_319955125.1">
    <property type="nucleotide sequence ID" value="NZ_JAXAVX010000009.1"/>
</dbReference>
<sequence length="91" mass="9918">MRLLPIERPTLLVWSILIVATLLSWTLGDGLLLTGDARLATAAILVVAFVKVHLIAAYFMEVRHAPRGLRFLVDGYVAGVCALLVTLYLAT</sequence>
<evidence type="ECO:0000256" key="2">
    <source>
        <dbReference type="ARBA" id="ARBA00022475"/>
    </source>
</evidence>
<accession>A0ABU4VPJ8</accession>
<dbReference type="Proteomes" id="UP001277761">
    <property type="component" value="Unassembled WGS sequence"/>
</dbReference>
<keyword evidence="2" id="KW-1003">Cell membrane</keyword>
<keyword evidence="5 6" id="KW-0472">Membrane</keyword>
<gene>
    <name evidence="7" type="ORF">SK069_15350</name>
</gene>
<evidence type="ECO:0000256" key="3">
    <source>
        <dbReference type="ARBA" id="ARBA00022692"/>
    </source>
</evidence>
<feature type="transmembrane region" description="Helical" evidence="6">
    <location>
        <begin position="12"/>
        <end position="33"/>
    </location>
</feature>
<evidence type="ECO:0000256" key="5">
    <source>
        <dbReference type="ARBA" id="ARBA00023136"/>
    </source>
</evidence>
<reference evidence="7 8" key="1">
    <citation type="submission" date="2023-11" db="EMBL/GenBank/DDBJ databases">
        <authorList>
            <person name="Xu M."/>
            <person name="Jiang T."/>
        </authorList>
    </citation>
    <scope>NUCLEOTIDE SEQUENCE [LARGE SCALE GENOMIC DNA]</scope>
    <source>
        <strain evidence="7 8">SD</strain>
    </source>
</reference>
<keyword evidence="3 6" id="KW-0812">Transmembrane</keyword>
<evidence type="ECO:0000256" key="1">
    <source>
        <dbReference type="ARBA" id="ARBA00004651"/>
    </source>
</evidence>
<proteinExistence type="predicted"/>
<evidence type="ECO:0000313" key="8">
    <source>
        <dbReference type="Proteomes" id="UP001277761"/>
    </source>
</evidence>
<evidence type="ECO:0000313" key="7">
    <source>
        <dbReference type="EMBL" id="MDX8152974.1"/>
    </source>
</evidence>